<dbReference type="PANTHER" id="PTHR21596:SF23">
    <property type="entry name" value="FACTOR OF DNA METHYLATION 4"/>
    <property type="match status" value="1"/>
</dbReference>
<keyword evidence="1" id="KW-0175">Coiled coil</keyword>
<organism evidence="2 3">
    <name type="scientific">Dipteronia sinensis</name>
    <dbReference type="NCBI Taxonomy" id="43782"/>
    <lineage>
        <taxon>Eukaryota</taxon>
        <taxon>Viridiplantae</taxon>
        <taxon>Streptophyta</taxon>
        <taxon>Embryophyta</taxon>
        <taxon>Tracheophyta</taxon>
        <taxon>Spermatophyta</taxon>
        <taxon>Magnoliopsida</taxon>
        <taxon>eudicotyledons</taxon>
        <taxon>Gunneridae</taxon>
        <taxon>Pentapetalae</taxon>
        <taxon>rosids</taxon>
        <taxon>malvids</taxon>
        <taxon>Sapindales</taxon>
        <taxon>Sapindaceae</taxon>
        <taxon>Hippocastanoideae</taxon>
        <taxon>Acereae</taxon>
        <taxon>Dipteronia</taxon>
    </lineage>
</organism>
<dbReference type="EMBL" id="JANJYJ010000970">
    <property type="protein sequence ID" value="KAK3169177.1"/>
    <property type="molecule type" value="Genomic_DNA"/>
</dbReference>
<protein>
    <submittedName>
        <fullName evidence="2">Uncharacterized protein</fullName>
    </submittedName>
</protein>
<dbReference type="AlphaFoldDB" id="A0AAD9Z395"/>
<sequence length="90" mass="10442">MDAFHQQLMDKEEELSELQANNSVLTIRERNLNQELQDACKELIDTVREETSRDSIGVKIMGELDRKPFIAAMKRKFTGSLVEDERVQCK</sequence>
<keyword evidence="3" id="KW-1185">Reference proteome</keyword>
<dbReference type="Proteomes" id="UP001281410">
    <property type="component" value="Unassembled WGS sequence"/>
</dbReference>
<name>A0AAD9Z395_9ROSI</name>
<accession>A0AAD9Z395</accession>
<evidence type="ECO:0000313" key="3">
    <source>
        <dbReference type="Proteomes" id="UP001281410"/>
    </source>
</evidence>
<evidence type="ECO:0000313" key="2">
    <source>
        <dbReference type="EMBL" id="KAK3169177.1"/>
    </source>
</evidence>
<gene>
    <name evidence="2" type="ORF">Dsin_000035</name>
</gene>
<reference evidence="2" key="1">
    <citation type="journal article" date="2023" name="Plant J.">
        <title>Genome sequences and population genomics provide insights into the demographic history, inbreeding, and mutation load of two 'living fossil' tree species of Dipteronia.</title>
        <authorList>
            <person name="Feng Y."/>
            <person name="Comes H.P."/>
            <person name="Chen J."/>
            <person name="Zhu S."/>
            <person name="Lu R."/>
            <person name="Zhang X."/>
            <person name="Li P."/>
            <person name="Qiu J."/>
            <person name="Olsen K.M."/>
            <person name="Qiu Y."/>
        </authorList>
    </citation>
    <scope>NUCLEOTIDE SEQUENCE</scope>
    <source>
        <strain evidence="2">NBL</strain>
    </source>
</reference>
<dbReference type="PANTHER" id="PTHR21596">
    <property type="entry name" value="RIBONUCLEASE P SUBUNIT P38"/>
    <property type="match status" value="1"/>
</dbReference>
<feature type="coiled-coil region" evidence="1">
    <location>
        <begin position="1"/>
        <end position="53"/>
    </location>
</feature>
<dbReference type="GO" id="GO:0080188">
    <property type="term" value="P:gene silencing by siRNA-directed DNA methylation"/>
    <property type="evidence" value="ECO:0007669"/>
    <property type="project" value="InterPro"/>
</dbReference>
<evidence type="ECO:0000256" key="1">
    <source>
        <dbReference type="SAM" id="Coils"/>
    </source>
</evidence>
<proteinExistence type="predicted"/>
<dbReference type="InterPro" id="IPR045177">
    <property type="entry name" value="FDM1-5/IDN2"/>
</dbReference>
<comment type="caution">
    <text evidence="2">The sequence shown here is derived from an EMBL/GenBank/DDBJ whole genome shotgun (WGS) entry which is preliminary data.</text>
</comment>